<sequence>MITLTIALVLLTLLVIAALAYPDRFIGTKARPDLPGPRDVPLLENLFQLLPHRRHDGTRFSKGSTALAVFKAFPGARSAADSCETFAQDYIVDRLLRAP</sequence>
<gene>
    <name evidence="1" type="ORF">BV22DRAFT_1132911</name>
</gene>
<dbReference type="Proteomes" id="UP000790709">
    <property type="component" value="Unassembled WGS sequence"/>
</dbReference>
<protein>
    <submittedName>
        <fullName evidence="1">Uncharacterized protein</fullName>
    </submittedName>
</protein>
<evidence type="ECO:0000313" key="1">
    <source>
        <dbReference type="EMBL" id="KAH7920634.1"/>
    </source>
</evidence>
<comment type="caution">
    <text evidence="1">The sequence shown here is derived from an EMBL/GenBank/DDBJ whole genome shotgun (WGS) entry which is preliminary data.</text>
</comment>
<evidence type="ECO:0000313" key="2">
    <source>
        <dbReference type="Proteomes" id="UP000790709"/>
    </source>
</evidence>
<accession>A0ACB8B5D4</accession>
<dbReference type="EMBL" id="MU266567">
    <property type="protein sequence ID" value="KAH7920634.1"/>
    <property type="molecule type" value="Genomic_DNA"/>
</dbReference>
<reference evidence="1" key="1">
    <citation type="journal article" date="2021" name="New Phytol.">
        <title>Evolutionary innovations through gain and loss of genes in the ectomycorrhizal Boletales.</title>
        <authorList>
            <person name="Wu G."/>
            <person name="Miyauchi S."/>
            <person name="Morin E."/>
            <person name="Kuo A."/>
            <person name="Drula E."/>
            <person name="Varga T."/>
            <person name="Kohler A."/>
            <person name="Feng B."/>
            <person name="Cao Y."/>
            <person name="Lipzen A."/>
            <person name="Daum C."/>
            <person name="Hundley H."/>
            <person name="Pangilinan J."/>
            <person name="Johnson J."/>
            <person name="Barry K."/>
            <person name="LaButti K."/>
            <person name="Ng V."/>
            <person name="Ahrendt S."/>
            <person name="Min B."/>
            <person name="Choi I.G."/>
            <person name="Park H."/>
            <person name="Plett J.M."/>
            <person name="Magnuson J."/>
            <person name="Spatafora J.W."/>
            <person name="Nagy L.G."/>
            <person name="Henrissat B."/>
            <person name="Grigoriev I.V."/>
            <person name="Yang Z.L."/>
            <person name="Xu J."/>
            <person name="Martin F.M."/>
        </authorList>
    </citation>
    <scope>NUCLEOTIDE SEQUENCE</scope>
    <source>
        <strain evidence="1">KUC20120723A-06</strain>
    </source>
</reference>
<name>A0ACB8B5D4_9AGAM</name>
<proteinExistence type="predicted"/>
<organism evidence="1 2">
    <name type="scientific">Leucogyrophana mollusca</name>
    <dbReference type="NCBI Taxonomy" id="85980"/>
    <lineage>
        <taxon>Eukaryota</taxon>
        <taxon>Fungi</taxon>
        <taxon>Dikarya</taxon>
        <taxon>Basidiomycota</taxon>
        <taxon>Agaricomycotina</taxon>
        <taxon>Agaricomycetes</taxon>
        <taxon>Agaricomycetidae</taxon>
        <taxon>Boletales</taxon>
        <taxon>Boletales incertae sedis</taxon>
        <taxon>Leucogyrophana</taxon>
    </lineage>
</organism>
<keyword evidence="2" id="KW-1185">Reference proteome</keyword>